<feature type="domain" description="Ig-like" evidence="3">
    <location>
        <begin position="70"/>
        <end position="169"/>
    </location>
</feature>
<sequence length="234" mass="26486">MLNGKEKISEYNKEKNKPGNLSWIESTLEISLEEWKTVSNVSCKLHPPNNVLQEKMTITRSNDPSVIKAPRVYVLVTNAENGTEEDQLSLICLVKAFYPEDIFVTWNVNDTIIKEDVPNSEDVTCDHKSQQCSFVSHLSISKEDWVAGRIYICQVAHISSELYYIKNISNSNGETTHPKKPLSTDNFSVYHDDGGEDLNDPEEITNIWTTSSTFIALFLLTLIYSGCVTFVKVK</sequence>
<dbReference type="InterPro" id="IPR007110">
    <property type="entry name" value="Ig-like_dom"/>
</dbReference>
<name>A0A2G9S903_AQUCT</name>
<organism evidence="4 5">
    <name type="scientific">Aquarana catesbeiana</name>
    <name type="common">American bullfrog</name>
    <name type="synonym">Rana catesbeiana</name>
    <dbReference type="NCBI Taxonomy" id="8400"/>
    <lineage>
        <taxon>Eukaryota</taxon>
        <taxon>Metazoa</taxon>
        <taxon>Chordata</taxon>
        <taxon>Craniata</taxon>
        <taxon>Vertebrata</taxon>
        <taxon>Euteleostomi</taxon>
        <taxon>Amphibia</taxon>
        <taxon>Batrachia</taxon>
        <taxon>Anura</taxon>
        <taxon>Neobatrachia</taxon>
        <taxon>Ranoidea</taxon>
        <taxon>Ranidae</taxon>
        <taxon>Aquarana</taxon>
    </lineage>
</organism>
<dbReference type="AlphaFoldDB" id="A0A2G9S903"/>
<dbReference type="InterPro" id="IPR036179">
    <property type="entry name" value="Ig-like_dom_sf"/>
</dbReference>
<accession>A0A2G9S903</accession>
<reference evidence="5" key="1">
    <citation type="journal article" date="2017" name="Nat. Commun.">
        <title>The North American bullfrog draft genome provides insight into hormonal regulation of long noncoding RNA.</title>
        <authorList>
            <person name="Hammond S.A."/>
            <person name="Warren R.L."/>
            <person name="Vandervalk B.P."/>
            <person name="Kucuk E."/>
            <person name="Khan H."/>
            <person name="Gibb E.A."/>
            <person name="Pandoh P."/>
            <person name="Kirk H."/>
            <person name="Zhao Y."/>
            <person name="Jones M."/>
            <person name="Mungall A.J."/>
            <person name="Coope R."/>
            <person name="Pleasance S."/>
            <person name="Moore R.A."/>
            <person name="Holt R.A."/>
            <person name="Round J.M."/>
            <person name="Ohora S."/>
            <person name="Walle B.V."/>
            <person name="Veldhoen N."/>
            <person name="Helbing C.C."/>
            <person name="Birol I."/>
        </authorList>
    </citation>
    <scope>NUCLEOTIDE SEQUENCE [LARGE SCALE GENOMIC DNA]</scope>
</reference>
<dbReference type="PROSITE" id="PS00290">
    <property type="entry name" value="IG_MHC"/>
    <property type="match status" value="1"/>
</dbReference>
<gene>
    <name evidence="4" type="ORF">AB205_0142990</name>
</gene>
<feature type="transmembrane region" description="Helical" evidence="2">
    <location>
        <begin position="207"/>
        <end position="231"/>
    </location>
</feature>
<evidence type="ECO:0000259" key="3">
    <source>
        <dbReference type="PROSITE" id="PS50835"/>
    </source>
</evidence>
<dbReference type="InterPro" id="IPR003006">
    <property type="entry name" value="Ig/MHC_CS"/>
</dbReference>
<evidence type="ECO:0000256" key="2">
    <source>
        <dbReference type="SAM" id="Phobius"/>
    </source>
</evidence>
<dbReference type="SMART" id="SM00407">
    <property type="entry name" value="IGc1"/>
    <property type="match status" value="1"/>
</dbReference>
<keyword evidence="2" id="KW-0812">Transmembrane</keyword>
<keyword evidence="2" id="KW-1133">Transmembrane helix</keyword>
<keyword evidence="2" id="KW-0472">Membrane</keyword>
<protein>
    <recommendedName>
        <fullName evidence="3">Ig-like domain-containing protein</fullName>
    </recommendedName>
</protein>
<dbReference type="FunFam" id="2.60.40.10:FF:000463">
    <property type="entry name" value="Immunoglobulin heavy constant gamma 1"/>
    <property type="match status" value="1"/>
</dbReference>
<dbReference type="Proteomes" id="UP000228934">
    <property type="component" value="Unassembled WGS sequence"/>
</dbReference>
<dbReference type="EMBL" id="KV925667">
    <property type="protein sequence ID" value="PIO36626.1"/>
    <property type="molecule type" value="Genomic_DNA"/>
</dbReference>
<dbReference type="InterPro" id="IPR050380">
    <property type="entry name" value="Immune_Resp_Modulators"/>
</dbReference>
<evidence type="ECO:0000313" key="5">
    <source>
        <dbReference type="Proteomes" id="UP000228934"/>
    </source>
</evidence>
<keyword evidence="5" id="KW-1185">Reference proteome</keyword>
<proteinExistence type="predicted"/>
<evidence type="ECO:0000313" key="4">
    <source>
        <dbReference type="EMBL" id="PIO36626.1"/>
    </source>
</evidence>
<dbReference type="SUPFAM" id="SSF48726">
    <property type="entry name" value="Immunoglobulin"/>
    <property type="match status" value="1"/>
</dbReference>
<dbReference type="OrthoDB" id="9049585at2759"/>
<dbReference type="PANTHER" id="PTHR23411">
    <property type="entry name" value="TAPASIN"/>
    <property type="match status" value="1"/>
</dbReference>
<dbReference type="PROSITE" id="PS50835">
    <property type="entry name" value="IG_LIKE"/>
    <property type="match status" value="1"/>
</dbReference>
<evidence type="ECO:0000256" key="1">
    <source>
        <dbReference type="ARBA" id="ARBA00023319"/>
    </source>
</evidence>
<dbReference type="InterPro" id="IPR013783">
    <property type="entry name" value="Ig-like_fold"/>
</dbReference>
<dbReference type="Pfam" id="PF07654">
    <property type="entry name" value="C1-set"/>
    <property type="match status" value="1"/>
</dbReference>
<keyword evidence="1" id="KW-0393">Immunoglobulin domain</keyword>
<dbReference type="InterPro" id="IPR003597">
    <property type="entry name" value="Ig_C1-set"/>
</dbReference>
<dbReference type="Gene3D" id="2.60.40.10">
    <property type="entry name" value="Immunoglobulins"/>
    <property type="match status" value="1"/>
</dbReference>